<sequence length="569" mass="63904">MPEPEDKQPVGAVLEGPKEFKKPEYLSPTFEADLGLENPYEEYARDLRESNAVLSTTTKTHKEMSDVVSDLTQKRDTIKARKRSLSVLGWVMDPAKRFIEAVTPLQSELERADAQLALAVEELLGITEIHTQAQWRAFITDRAPMAVALGTVNSASELFSMLNRNEDGGVANYKPNTEESAYAEYLWNKLKGIHNSISGTFKTVSDVLSERPTANLVNIDDLTVAEILKALSQIPKPELPSNLQELGAEGLRNIMMASGMTEREANNVLSAEYELAMLEQQWIEYDKTYTAWKSGMENPATLELSFMENLKLAWTQPTQAFLLPFKWYFDNVSRPLSYLLIQGIADMPFYDIAKQELGLKIGVLDRLQKWGDDLEAIHDRNIEEGMGEQESMSLAVDEWDQNIGIKMVMEAVVDPLTYLFPGMATGATKGMGIFGRVVAKGDAVYKWTTELPFIGFRWGQKMIPKTTLNTAFKLQRNGLSAFRDQMGAMYNQFNHKLWTAEQLQAAGTQAYRSFLDKPWKAVWAIEHRLGEKIYQAVHKLVDDDAIAALSKRVGVSLNLDTSAARHGLV</sequence>
<reference evidence="1" key="1">
    <citation type="journal article" date="2015" name="Nature">
        <title>Complex archaea that bridge the gap between prokaryotes and eukaryotes.</title>
        <authorList>
            <person name="Spang A."/>
            <person name="Saw J.H."/>
            <person name="Jorgensen S.L."/>
            <person name="Zaremba-Niedzwiedzka K."/>
            <person name="Martijn J."/>
            <person name="Lind A.E."/>
            <person name="van Eijk R."/>
            <person name="Schleper C."/>
            <person name="Guy L."/>
            <person name="Ettema T.J."/>
        </authorList>
    </citation>
    <scope>NUCLEOTIDE SEQUENCE</scope>
</reference>
<dbReference type="EMBL" id="LAZR01032378">
    <property type="protein sequence ID" value="KKL51059.1"/>
    <property type="molecule type" value="Genomic_DNA"/>
</dbReference>
<organism evidence="1">
    <name type="scientific">marine sediment metagenome</name>
    <dbReference type="NCBI Taxonomy" id="412755"/>
    <lineage>
        <taxon>unclassified sequences</taxon>
        <taxon>metagenomes</taxon>
        <taxon>ecological metagenomes</taxon>
    </lineage>
</organism>
<comment type="caution">
    <text evidence="1">The sequence shown here is derived from an EMBL/GenBank/DDBJ whole genome shotgun (WGS) entry which is preliminary data.</text>
</comment>
<feature type="non-terminal residue" evidence="1">
    <location>
        <position position="569"/>
    </location>
</feature>
<accession>A0A0F9CPE9</accession>
<dbReference type="AlphaFoldDB" id="A0A0F9CPE9"/>
<evidence type="ECO:0000313" key="1">
    <source>
        <dbReference type="EMBL" id="KKL51059.1"/>
    </source>
</evidence>
<name>A0A0F9CPE9_9ZZZZ</name>
<proteinExistence type="predicted"/>
<protein>
    <submittedName>
        <fullName evidence="1">Uncharacterized protein</fullName>
    </submittedName>
</protein>
<gene>
    <name evidence="1" type="ORF">LCGC14_2299280</name>
</gene>